<sequence>MKKQAKYGVEGRFNPSGQVIWVADANTASRASASFLNWVK</sequence>
<name>A0A0T9T4C9_YERAL</name>
<accession>A0A0T9T4C9</accession>
<gene>
    <name evidence="1" type="ORF">ERS137965_00561</name>
</gene>
<dbReference type="Proteomes" id="UP000041595">
    <property type="component" value="Unassembled WGS sequence"/>
</dbReference>
<reference evidence="1 2" key="1">
    <citation type="submission" date="2015-03" db="EMBL/GenBank/DDBJ databases">
        <authorList>
            <person name="Murphy D."/>
        </authorList>
    </citation>
    <scope>NUCLEOTIDE SEQUENCE [LARGE SCALE GENOMIC DNA]</scope>
    <source>
        <strain evidence="1 2">IP06005</strain>
    </source>
</reference>
<evidence type="ECO:0000313" key="1">
    <source>
        <dbReference type="EMBL" id="CNK61322.1"/>
    </source>
</evidence>
<protein>
    <submittedName>
        <fullName evidence="1">Uncharacterized protein</fullName>
    </submittedName>
</protein>
<dbReference type="EMBL" id="CQEJ01000003">
    <property type="protein sequence ID" value="CNK61322.1"/>
    <property type="molecule type" value="Genomic_DNA"/>
</dbReference>
<proteinExistence type="predicted"/>
<evidence type="ECO:0000313" key="2">
    <source>
        <dbReference type="Proteomes" id="UP000041595"/>
    </source>
</evidence>
<organism evidence="1 2">
    <name type="scientific">Yersinia aldovae</name>
    <dbReference type="NCBI Taxonomy" id="29483"/>
    <lineage>
        <taxon>Bacteria</taxon>
        <taxon>Pseudomonadati</taxon>
        <taxon>Pseudomonadota</taxon>
        <taxon>Gammaproteobacteria</taxon>
        <taxon>Enterobacterales</taxon>
        <taxon>Yersiniaceae</taxon>
        <taxon>Yersinia</taxon>
    </lineage>
</organism>
<dbReference type="AlphaFoldDB" id="A0A0T9T4C9"/>